<dbReference type="EMBL" id="JACRSY010000008">
    <property type="protein sequence ID" value="MBC8579211.1"/>
    <property type="molecule type" value="Genomic_DNA"/>
</dbReference>
<evidence type="ECO:0000313" key="9">
    <source>
        <dbReference type="EMBL" id="MBC8579211.1"/>
    </source>
</evidence>
<evidence type="ECO:0000256" key="6">
    <source>
        <dbReference type="ARBA" id="ARBA00023136"/>
    </source>
</evidence>
<dbReference type="Gene3D" id="1.10.3720.10">
    <property type="entry name" value="MetI-like"/>
    <property type="match status" value="1"/>
</dbReference>
<feature type="transmembrane region" description="Helical" evidence="7">
    <location>
        <begin position="148"/>
        <end position="167"/>
    </location>
</feature>
<feature type="domain" description="ABC transmembrane type-1" evidence="8">
    <location>
        <begin position="78"/>
        <end position="264"/>
    </location>
</feature>
<dbReference type="PANTHER" id="PTHR43744">
    <property type="entry name" value="ABC TRANSPORTER PERMEASE PROTEIN MG189-RELATED-RELATED"/>
    <property type="match status" value="1"/>
</dbReference>
<dbReference type="InterPro" id="IPR000515">
    <property type="entry name" value="MetI-like"/>
</dbReference>
<evidence type="ECO:0000256" key="3">
    <source>
        <dbReference type="ARBA" id="ARBA00022475"/>
    </source>
</evidence>
<keyword evidence="10" id="KW-1185">Reference proteome</keyword>
<feature type="transmembrane region" description="Helical" evidence="7">
    <location>
        <begin position="243"/>
        <end position="263"/>
    </location>
</feature>
<keyword evidence="6 7" id="KW-0472">Membrane</keyword>
<feature type="transmembrane region" description="Helical" evidence="7">
    <location>
        <begin position="78"/>
        <end position="103"/>
    </location>
</feature>
<evidence type="ECO:0000259" key="8">
    <source>
        <dbReference type="PROSITE" id="PS50928"/>
    </source>
</evidence>
<keyword evidence="3" id="KW-1003">Cell membrane</keyword>
<dbReference type="PANTHER" id="PTHR43744:SF8">
    <property type="entry name" value="SN-GLYCEROL-3-PHOSPHATE TRANSPORT SYSTEM PERMEASE PROTEIN UGPE"/>
    <property type="match status" value="1"/>
</dbReference>
<feature type="transmembrane region" description="Helical" evidence="7">
    <location>
        <begin position="188"/>
        <end position="210"/>
    </location>
</feature>
<evidence type="ECO:0000256" key="4">
    <source>
        <dbReference type="ARBA" id="ARBA00022692"/>
    </source>
</evidence>
<dbReference type="Pfam" id="PF00528">
    <property type="entry name" value="BPD_transp_1"/>
    <property type="match status" value="1"/>
</dbReference>
<dbReference type="PROSITE" id="PS50928">
    <property type="entry name" value="ABC_TM1"/>
    <property type="match status" value="1"/>
</dbReference>
<name>A0A926EGL2_9FIRM</name>
<dbReference type="GO" id="GO:0005886">
    <property type="term" value="C:plasma membrane"/>
    <property type="evidence" value="ECO:0007669"/>
    <property type="project" value="UniProtKB-SubCell"/>
</dbReference>
<keyword evidence="4 7" id="KW-0812">Transmembrane</keyword>
<reference evidence="9" key="1">
    <citation type="submission" date="2020-08" db="EMBL/GenBank/DDBJ databases">
        <title>Genome public.</title>
        <authorList>
            <person name="Liu C."/>
            <person name="Sun Q."/>
        </authorList>
    </citation>
    <scope>NUCLEOTIDE SEQUENCE</scope>
    <source>
        <strain evidence="9">NSJ-12</strain>
    </source>
</reference>
<dbReference type="InterPro" id="IPR035906">
    <property type="entry name" value="MetI-like_sf"/>
</dbReference>
<keyword evidence="5 7" id="KW-1133">Transmembrane helix</keyword>
<evidence type="ECO:0000256" key="1">
    <source>
        <dbReference type="ARBA" id="ARBA00004651"/>
    </source>
</evidence>
<dbReference type="SUPFAM" id="SSF161098">
    <property type="entry name" value="MetI-like"/>
    <property type="match status" value="1"/>
</dbReference>
<dbReference type="CDD" id="cd06261">
    <property type="entry name" value="TM_PBP2"/>
    <property type="match status" value="1"/>
</dbReference>
<evidence type="ECO:0000313" key="10">
    <source>
        <dbReference type="Proteomes" id="UP000655830"/>
    </source>
</evidence>
<sequence>MKKYIPITLVSFLALIVWLPLWMLISGSLMPIDEIKTYFGPVLLGGSGFAKWPLIPAYPTMAPYIELLLDSPAFFAMFWNSIKIVVPILIGQVCFGMPAAWAFARFEFPCKKLLFTLYIALMLMPFQVTMVPNYLVLDKMNLLNTRGALIYPLVFSTFPVFIMYRFFKSIPEAMIEATKMDGAGHFRTFIHIGLPLGAAGIVSALVLGFLEYWNMIEQPLTFIQDKSLWPLSLYLPQIAVDQLSVSIVASVIMLIPALLVFLWGQNDLEAGIRAAGLKE</sequence>
<protein>
    <submittedName>
        <fullName evidence="9">Carbohydrate ABC transporter permease</fullName>
    </submittedName>
</protein>
<accession>A0A926EGL2</accession>
<proteinExistence type="inferred from homology"/>
<comment type="caution">
    <text evidence="9">The sequence shown here is derived from an EMBL/GenBank/DDBJ whole genome shotgun (WGS) entry which is preliminary data.</text>
</comment>
<dbReference type="Proteomes" id="UP000655830">
    <property type="component" value="Unassembled WGS sequence"/>
</dbReference>
<comment type="similarity">
    <text evidence="7">Belongs to the binding-protein-dependent transport system permease family.</text>
</comment>
<evidence type="ECO:0000256" key="7">
    <source>
        <dbReference type="RuleBase" id="RU363032"/>
    </source>
</evidence>
<dbReference type="RefSeq" id="WP_249332354.1">
    <property type="nucleotide sequence ID" value="NZ_JACRSY010000008.1"/>
</dbReference>
<keyword evidence="2 7" id="KW-0813">Transport</keyword>
<evidence type="ECO:0000256" key="5">
    <source>
        <dbReference type="ARBA" id="ARBA00022989"/>
    </source>
</evidence>
<gene>
    <name evidence="9" type="ORF">H8718_06685</name>
</gene>
<organism evidence="9 10">
    <name type="scientific">Zhenhengia yiwuensis</name>
    <dbReference type="NCBI Taxonomy" id="2763666"/>
    <lineage>
        <taxon>Bacteria</taxon>
        <taxon>Bacillati</taxon>
        <taxon>Bacillota</taxon>
        <taxon>Clostridia</taxon>
        <taxon>Lachnospirales</taxon>
        <taxon>Lachnospiraceae</taxon>
        <taxon>Zhenhengia</taxon>
    </lineage>
</organism>
<dbReference type="GO" id="GO:0055085">
    <property type="term" value="P:transmembrane transport"/>
    <property type="evidence" value="ECO:0007669"/>
    <property type="project" value="InterPro"/>
</dbReference>
<feature type="transmembrane region" description="Helical" evidence="7">
    <location>
        <begin position="6"/>
        <end position="25"/>
    </location>
</feature>
<comment type="subcellular location">
    <subcellularLocation>
        <location evidence="1 7">Cell membrane</location>
        <topology evidence="1 7">Multi-pass membrane protein</topology>
    </subcellularLocation>
</comment>
<feature type="transmembrane region" description="Helical" evidence="7">
    <location>
        <begin position="115"/>
        <end position="136"/>
    </location>
</feature>
<evidence type="ECO:0000256" key="2">
    <source>
        <dbReference type="ARBA" id="ARBA00022448"/>
    </source>
</evidence>
<dbReference type="AlphaFoldDB" id="A0A926EGL2"/>